<evidence type="ECO:0000313" key="2">
    <source>
        <dbReference type="EMBL" id="EIW18946.1"/>
    </source>
</evidence>
<evidence type="ECO:0000256" key="1">
    <source>
        <dbReference type="SAM" id="Coils"/>
    </source>
</evidence>
<dbReference type="RefSeq" id="WP_007933437.1">
    <property type="nucleotide sequence ID" value="NZ_AKVJ01000022.1"/>
</dbReference>
<dbReference type="AlphaFoldDB" id="I9LF17"/>
<accession>I9LF17</accession>
<keyword evidence="1" id="KW-0175">Coiled coil</keyword>
<protein>
    <submittedName>
        <fullName evidence="2">Uncharacterized protein</fullName>
    </submittedName>
</protein>
<dbReference type="EMBL" id="AKVJ01000022">
    <property type="protein sequence ID" value="EIW18946.1"/>
    <property type="molecule type" value="Genomic_DNA"/>
</dbReference>
<keyword evidence="3" id="KW-1185">Reference proteome</keyword>
<gene>
    <name evidence="2" type="ORF">FB4_0471</name>
</gene>
<dbReference type="PATRIC" id="fig|1149862.3.peg.1895"/>
<name>I9LF17_9FIRM</name>
<organism evidence="2 3">
    <name type="scientific">Pelosinus fermentans B4</name>
    <dbReference type="NCBI Taxonomy" id="1149862"/>
    <lineage>
        <taxon>Bacteria</taxon>
        <taxon>Bacillati</taxon>
        <taxon>Bacillota</taxon>
        <taxon>Negativicutes</taxon>
        <taxon>Selenomonadales</taxon>
        <taxon>Sporomusaceae</taxon>
        <taxon>Pelosinus</taxon>
    </lineage>
</organism>
<sequence length="91" mass="10717">MEKILLQILEGQRNLFNEIEKINQRLDDMPTKADLDKVITEQQKDIIAILERTATKESIAELSDDIEALNRRIFKQEAKIIRLERVKEKRA</sequence>
<dbReference type="Proteomes" id="UP000004324">
    <property type="component" value="Unassembled WGS sequence"/>
</dbReference>
<proteinExistence type="predicted"/>
<evidence type="ECO:0000313" key="3">
    <source>
        <dbReference type="Proteomes" id="UP000004324"/>
    </source>
</evidence>
<feature type="coiled-coil region" evidence="1">
    <location>
        <begin position="52"/>
        <end position="86"/>
    </location>
</feature>
<comment type="caution">
    <text evidence="2">The sequence shown here is derived from an EMBL/GenBank/DDBJ whole genome shotgun (WGS) entry which is preliminary data.</text>
</comment>
<dbReference type="OrthoDB" id="1685197at2"/>
<reference evidence="2 3" key="1">
    <citation type="journal article" date="2012" name="J. Bacteriol.">
        <title>Draft Genome Sequences for Two Metal-Reducing Pelosinus fermentans Strains Isolated from a Cr(VI)-Contaminated Site and for Type Strain R7.</title>
        <authorList>
            <person name="Brown S.D."/>
            <person name="Podar M."/>
            <person name="Klingeman D.M."/>
            <person name="Johnson C.M."/>
            <person name="Yang Z.K."/>
            <person name="Utturkar S.M."/>
            <person name="Land M.L."/>
            <person name="Mosher J.J."/>
            <person name="Hurt R.A.Jr."/>
            <person name="Phelps T.J."/>
            <person name="Palumbo A.V."/>
            <person name="Arkin A.P."/>
            <person name="Hazen T.C."/>
            <person name="Elias D.A."/>
        </authorList>
    </citation>
    <scope>NUCLEOTIDE SEQUENCE [LARGE SCALE GENOMIC DNA]</scope>
    <source>
        <strain evidence="2 3">B4</strain>
    </source>
</reference>